<dbReference type="RefSeq" id="WP_060776260.1">
    <property type="nucleotide sequence ID" value="NZ_CP014159.1"/>
</dbReference>
<keyword evidence="7" id="KW-1185">Reference proteome</keyword>
<gene>
    <name evidence="3" type="primary">smpB</name>
    <name evidence="5" type="ORF">CYJ27_05520</name>
    <name evidence="4" type="ORF">HMPREF3187_00802</name>
</gene>
<keyword evidence="2 3" id="KW-0694">RNA-binding</keyword>
<dbReference type="SUPFAM" id="SSF74982">
    <property type="entry name" value="Small protein B (SmpB)"/>
    <property type="match status" value="1"/>
</dbReference>
<dbReference type="KEGG" id="acg:AWM71_00975"/>
<evidence type="ECO:0000256" key="1">
    <source>
        <dbReference type="ARBA" id="ARBA00022490"/>
    </source>
</evidence>
<dbReference type="EMBL" id="LSCQ01000042">
    <property type="protein sequence ID" value="KXB36435.1"/>
    <property type="molecule type" value="Genomic_DNA"/>
</dbReference>
<sequence length="155" mass="18169">MVKPKKQENALATNRKARHDYTIEDTVECGMVLTGTEIKSIRKGKINLKDSFARVEKGELWAYGIHVSPFEQGNRFNPDPLRPRKLLVKKREIHHFERKISQEGYTLVPLKVYIKNGFAKLLVGLALGKKKYDKRQSLREKDMKRDIQRAMKERY</sequence>
<dbReference type="InterPro" id="IPR023620">
    <property type="entry name" value="SmpB"/>
</dbReference>
<dbReference type="GO" id="GO:0003723">
    <property type="term" value="F:RNA binding"/>
    <property type="evidence" value="ECO:0007669"/>
    <property type="project" value="UniProtKB-UniRule"/>
</dbReference>
<protein>
    <recommendedName>
        <fullName evidence="3">SsrA-binding protein</fullName>
    </recommendedName>
    <alternativeName>
        <fullName evidence="3">Small protein B</fullName>
    </alternativeName>
</protein>
<dbReference type="Proteomes" id="UP000234775">
    <property type="component" value="Unassembled WGS sequence"/>
</dbReference>
<dbReference type="CDD" id="cd09294">
    <property type="entry name" value="SmpB"/>
    <property type="match status" value="1"/>
</dbReference>
<evidence type="ECO:0000313" key="5">
    <source>
        <dbReference type="EMBL" id="PKY91166.1"/>
    </source>
</evidence>
<reference evidence="4 6" key="1">
    <citation type="submission" date="2016-01" db="EMBL/GenBank/DDBJ databases">
        <authorList>
            <person name="Oliw E.H."/>
        </authorList>
    </citation>
    <scope>NUCLEOTIDE SEQUENCE [LARGE SCALE GENOMIC DNA]</scope>
    <source>
        <strain evidence="4 6">KA00635</strain>
    </source>
</reference>
<dbReference type="PANTHER" id="PTHR30308:SF2">
    <property type="entry name" value="SSRA-BINDING PROTEIN"/>
    <property type="match status" value="1"/>
</dbReference>
<dbReference type="Gene3D" id="2.40.280.10">
    <property type="match status" value="1"/>
</dbReference>
<dbReference type="NCBIfam" id="NF003843">
    <property type="entry name" value="PRK05422.1"/>
    <property type="match status" value="1"/>
</dbReference>
<evidence type="ECO:0000256" key="2">
    <source>
        <dbReference type="ARBA" id="ARBA00022884"/>
    </source>
</evidence>
<dbReference type="OrthoDB" id="9805462at2"/>
<comment type="function">
    <text evidence="3">Required for rescue of stalled ribosomes mediated by trans-translation. Binds to transfer-messenger RNA (tmRNA), required for stable association of tmRNA with ribosomes. tmRNA and SmpB together mimic tRNA shape, replacing the anticodon stem-loop with SmpB. tmRNA is encoded by the ssrA gene; the 2 termini fold to resemble tRNA(Ala) and it encodes a 'tag peptide', a short internal open reading frame. During trans-translation Ala-aminoacylated tmRNA acts like a tRNA, entering the A-site of stalled ribosomes, displacing the stalled mRNA. The ribosome then switches to translate the ORF on the tmRNA; the nascent peptide is terminated with the 'tag peptide' encoded by the tmRNA and targeted for degradation. The ribosome is freed to recommence translation, which seems to be the essential function of trans-translation.</text>
</comment>
<dbReference type="GO" id="GO:0070930">
    <property type="term" value="P:trans-translation-dependent protein tagging"/>
    <property type="evidence" value="ECO:0007669"/>
    <property type="project" value="TreeGrafter"/>
</dbReference>
<evidence type="ECO:0000313" key="7">
    <source>
        <dbReference type="Proteomes" id="UP000234775"/>
    </source>
</evidence>
<comment type="subcellular location">
    <subcellularLocation>
        <location evidence="3">Cytoplasm</location>
    </subcellularLocation>
    <text evidence="3">The tmRNA-SmpB complex associates with stalled 70S ribosomes.</text>
</comment>
<dbReference type="HAMAP" id="MF_00023">
    <property type="entry name" value="SmpB"/>
    <property type="match status" value="1"/>
</dbReference>
<dbReference type="Pfam" id="PF01668">
    <property type="entry name" value="SmpB"/>
    <property type="match status" value="1"/>
</dbReference>
<reference evidence="5 7" key="2">
    <citation type="submission" date="2017-12" db="EMBL/GenBank/DDBJ databases">
        <title>Phylogenetic diversity of female urinary microbiome.</title>
        <authorList>
            <person name="Thomas-White K."/>
            <person name="Wolfe A.J."/>
        </authorList>
    </citation>
    <scope>NUCLEOTIDE SEQUENCE [LARGE SCALE GENOMIC DNA]</scope>
    <source>
        <strain evidence="5 7">UMB0844</strain>
    </source>
</reference>
<comment type="similarity">
    <text evidence="3">Belongs to the SmpB family.</text>
</comment>
<dbReference type="PROSITE" id="PS01317">
    <property type="entry name" value="SSRP"/>
    <property type="match status" value="1"/>
</dbReference>
<dbReference type="Proteomes" id="UP000070422">
    <property type="component" value="Unassembled WGS sequence"/>
</dbReference>
<evidence type="ECO:0000313" key="6">
    <source>
        <dbReference type="Proteomes" id="UP000070422"/>
    </source>
</evidence>
<keyword evidence="1 3" id="KW-0963">Cytoplasm</keyword>
<dbReference type="AlphaFoldDB" id="A0A120I8J5"/>
<evidence type="ECO:0000313" key="4">
    <source>
        <dbReference type="EMBL" id="KXB36435.1"/>
    </source>
</evidence>
<proteinExistence type="inferred from homology"/>
<dbReference type="GO" id="GO:0070929">
    <property type="term" value="P:trans-translation"/>
    <property type="evidence" value="ECO:0007669"/>
    <property type="project" value="UniProtKB-UniRule"/>
</dbReference>
<accession>A0A120I8J5</accession>
<dbReference type="InterPro" id="IPR000037">
    <property type="entry name" value="SsrA-bd_prot"/>
</dbReference>
<evidence type="ECO:0000256" key="3">
    <source>
        <dbReference type="HAMAP-Rule" id="MF_00023"/>
    </source>
</evidence>
<dbReference type="InterPro" id="IPR020081">
    <property type="entry name" value="SsrA-bd_prot_CS"/>
</dbReference>
<dbReference type="GO" id="GO:0005829">
    <property type="term" value="C:cytosol"/>
    <property type="evidence" value="ECO:0007669"/>
    <property type="project" value="TreeGrafter"/>
</dbReference>
<dbReference type="NCBIfam" id="TIGR00086">
    <property type="entry name" value="smpB"/>
    <property type="match status" value="1"/>
</dbReference>
<organism evidence="5 7">
    <name type="scientific">Aerococcus christensenii</name>
    <dbReference type="NCBI Taxonomy" id="87541"/>
    <lineage>
        <taxon>Bacteria</taxon>
        <taxon>Bacillati</taxon>
        <taxon>Bacillota</taxon>
        <taxon>Bacilli</taxon>
        <taxon>Lactobacillales</taxon>
        <taxon>Aerococcaceae</taxon>
        <taxon>Aerococcus</taxon>
    </lineage>
</organism>
<name>A0A120I8J5_9LACT</name>
<dbReference type="PANTHER" id="PTHR30308">
    <property type="entry name" value="TMRNA-BINDING COMPONENT OF TRANS-TRANSLATION TAGGING COMPLEX"/>
    <property type="match status" value="1"/>
</dbReference>
<dbReference type="PATRIC" id="fig|87541.4.peg.796"/>
<dbReference type="STRING" id="87541.AWM71_00975"/>
<comment type="caution">
    <text evidence="5">The sequence shown here is derived from an EMBL/GenBank/DDBJ whole genome shotgun (WGS) entry which is preliminary data.</text>
</comment>
<dbReference type="EMBL" id="PKGZ01000004">
    <property type="protein sequence ID" value="PKY91166.1"/>
    <property type="molecule type" value="Genomic_DNA"/>
</dbReference>